<dbReference type="KEGG" id="cfi:Celf_0043"/>
<organism evidence="1 2">
    <name type="scientific">Cellulomonas fimi (strain ATCC 484 / DSM 20113 / JCM 1341 / CCUG 24087 / LMG 16345 / NBRC 15513 / NCIMB 8980 / NCTC 7547 / NRS-133)</name>
    <dbReference type="NCBI Taxonomy" id="590998"/>
    <lineage>
        <taxon>Bacteria</taxon>
        <taxon>Bacillati</taxon>
        <taxon>Actinomycetota</taxon>
        <taxon>Actinomycetes</taxon>
        <taxon>Micrococcales</taxon>
        <taxon>Cellulomonadaceae</taxon>
        <taxon>Cellulomonas</taxon>
    </lineage>
</organism>
<protein>
    <submittedName>
        <fullName evidence="1">Uncharacterized protein</fullName>
    </submittedName>
</protein>
<evidence type="ECO:0000313" key="2">
    <source>
        <dbReference type="Proteomes" id="UP000008460"/>
    </source>
</evidence>
<gene>
    <name evidence="1" type="ordered locus">Celf_0043</name>
</gene>
<reference evidence="1 2" key="1">
    <citation type="submission" date="2011-04" db="EMBL/GenBank/DDBJ databases">
        <title>Complete sequence of Cellulomonas fimi ATCC 484.</title>
        <authorList>
            <consortium name="US DOE Joint Genome Institute"/>
            <person name="Lucas S."/>
            <person name="Han J."/>
            <person name="Lapidus A."/>
            <person name="Cheng J.-F."/>
            <person name="Goodwin L."/>
            <person name="Pitluck S."/>
            <person name="Peters L."/>
            <person name="Chertkov O."/>
            <person name="Detter J.C."/>
            <person name="Han C."/>
            <person name="Tapia R."/>
            <person name="Land M."/>
            <person name="Hauser L."/>
            <person name="Kyrpides N."/>
            <person name="Ivanova N."/>
            <person name="Ovchinnikova G."/>
            <person name="Pagani I."/>
            <person name="Mead D."/>
            <person name="Brumm P."/>
            <person name="Woyke T."/>
        </authorList>
    </citation>
    <scope>NUCLEOTIDE SEQUENCE [LARGE SCALE GENOMIC DNA]</scope>
    <source>
        <strain evidence="2">ATCC 484 / DSM 20113 / JCM 1341 / NBRC 15513 / NCIMB 8980 / NCTC 7547</strain>
    </source>
</reference>
<sequence>MLLVQRTAGNRAATRLLDPRVRQVSVQRGLEGGDPAATAQPGAVGNVPATLKRFSGALLEKTVGPKVEGTVTRILLWKTDGVIAHKQHWWLILEATSAQGDKGWFQLDLTLADGPRVLWGAVPHKDNSVVQPVAVPDGLTSSTVVDAARGVATGAYHYNPAALPQATDYPRYSCQSFVRDIASQAGITLP</sequence>
<evidence type="ECO:0000313" key="1">
    <source>
        <dbReference type="EMBL" id="AEE44194.1"/>
    </source>
</evidence>
<accession>F4H3X0</accession>
<dbReference type="AlphaFoldDB" id="F4H3X0"/>
<name>F4H3X0_CELFA</name>
<keyword evidence="2" id="KW-1185">Reference proteome</keyword>
<dbReference type="EMBL" id="CP002666">
    <property type="protein sequence ID" value="AEE44194.1"/>
    <property type="molecule type" value="Genomic_DNA"/>
</dbReference>
<proteinExistence type="predicted"/>
<dbReference type="Proteomes" id="UP000008460">
    <property type="component" value="Chromosome"/>
</dbReference>
<dbReference type="HOGENOM" id="CLU_1425667_0_0_11"/>